<reference evidence="1 2" key="1">
    <citation type="journal article" date="2018" name="Sci. Rep.">
        <title>Genomic signatures of local adaptation to the degree of environmental predictability in rotifers.</title>
        <authorList>
            <person name="Franch-Gras L."/>
            <person name="Hahn C."/>
            <person name="Garcia-Roger E.M."/>
            <person name="Carmona M.J."/>
            <person name="Serra M."/>
            <person name="Gomez A."/>
        </authorList>
    </citation>
    <scope>NUCLEOTIDE SEQUENCE [LARGE SCALE GENOMIC DNA]</scope>
    <source>
        <strain evidence="1">HYR1</strain>
    </source>
</reference>
<dbReference type="AlphaFoldDB" id="A0A3M7QPE8"/>
<dbReference type="Proteomes" id="UP000276133">
    <property type="component" value="Unassembled WGS sequence"/>
</dbReference>
<proteinExistence type="predicted"/>
<sequence>MVEFIMSFTKIIAMSLLNSPFEEASTCAFSTTKIHLKVDTQINFFLIKRKLTLDCEGAENQAENFLNTNRHLSCIKYYRQSNGR</sequence>
<evidence type="ECO:0000313" key="1">
    <source>
        <dbReference type="EMBL" id="RNA12951.1"/>
    </source>
</evidence>
<evidence type="ECO:0000313" key="2">
    <source>
        <dbReference type="Proteomes" id="UP000276133"/>
    </source>
</evidence>
<protein>
    <submittedName>
        <fullName evidence="1">Uncharacterized protein</fullName>
    </submittedName>
</protein>
<gene>
    <name evidence="1" type="ORF">BpHYR1_037641</name>
</gene>
<dbReference type="EMBL" id="REGN01005551">
    <property type="protein sequence ID" value="RNA12951.1"/>
    <property type="molecule type" value="Genomic_DNA"/>
</dbReference>
<keyword evidence="2" id="KW-1185">Reference proteome</keyword>
<name>A0A3M7QPE8_BRAPC</name>
<comment type="caution">
    <text evidence="1">The sequence shown here is derived from an EMBL/GenBank/DDBJ whole genome shotgun (WGS) entry which is preliminary data.</text>
</comment>
<accession>A0A3M7QPE8</accession>
<organism evidence="1 2">
    <name type="scientific">Brachionus plicatilis</name>
    <name type="common">Marine rotifer</name>
    <name type="synonym">Brachionus muelleri</name>
    <dbReference type="NCBI Taxonomy" id="10195"/>
    <lineage>
        <taxon>Eukaryota</taxon>
        <taxon>Metazoa</taxon>
        <taxon>Spiralia</taxon>
        <taxon>Gnathifera</taxon>
        <taxon>Rotifera</taxon>
        <taxon>Eurotatoria</taxon>
        <taxon>Monogononta</taxon>
        <taxon>Pseudotrocha</taxon>
        <taxon>Ploima</taxon>
        <taxon>Brachionidae</taxon>
        <taxon>Brachionus</taxon>
    </lineage>
</organism>